<proteinExistence type="predicted"/>
<dbReference type="InterPro" id="IPR000281">
    <property type="entry name" value="HTH_RpiR"/>
</dbReference>
<evidence type="ECO:0000259" key="1">
    <source>
        <dbReference type="PROSITE" id="PS51071"/>
    </source>
</evidence>
<dbReference type="InterPro" id="IPR036388">
    <property type="entry name" value="WH-like_DNA-bd_sf"/>
</dbReference>
<dbReference type="InterPro" id="IPR046348">
    <property type="entry name" value="SIS_dom_sf"/>
</dbReference>
<dbReference type="SUPFAM" id="SSF53697">
    <property type="entry name" value="SIS domain"/>
    <property type="match status" value="1"/>
</dbReference>
<dbReference type="PATRIC" id="fig|1218506.3.peg.820"/>
<dbReference type="SUPFAM" id="SSF46689">
    <property type="entry name" value="Homeodomain-like"/>
    <property type="match status" value="1"/>
</dbReference>
<dbReference type="InterPro" id="IPR009057">
    <property type="entry name" value="Homeodomain-like_sf"/>
</dbReference>
<dbReference type="PANTHER" id="PTHR30514">
    <property type="entry name" value="GLUCOKINASE"/>
    <property type="match status" value="1"/>
</dbReference>
<dbReference type="STRING" id="1218506.JF75_07670"/>
<dbReference type="Gene3D" id="1.10.10.10">
    <property type="entry name" value="Winged helix-like DNA-binding domain superfamily/Winged helix DNA-binding domain"/>
    <property type="match status" value="1"/>
</dbReference>
<dbReference type="Gene3D" id="3.40.50.10490">
    <property type="entry name" value="Glucose-6-phosphate isomerase like protein, domain 1"/>
    <property type="match status" value="1"/>
</dbReference>
<dbReference type="GO" id="GO:0003677">
    <property type="term" value="F:DNA binding"/>
    <property type="evidence" value="ECO:0007669"/>
    <property type="project" value="InterPro"/>
</dbReference>
<evidence type="ECO:0000313" key="2">
    <source>
        <dbReference type="EMBL" id="KJY58911.1"/>
    </source>
</evidence>
<dbReference type="Pfam" id="PF01418">
    <property type="entry name" value="HTH_6"/>
    <property type="match status" value="1"/>
</dbReference>
<dbReference type="RefSeq" id="WP_046331933.1">
    <property type="nucleotide sequence ID" value="NZ_JBHTBO010000011.1"/>
</dbReference>
<name>A0A0F4LMV4_9LACO</name>
<dbReference type="GO" id="GO:0097367">
    <property type="term" value="F:carbohydrate derivative binding"/>
    <property type="evidence" value="ECO:0007669"/>
    <property type="project" value="InterPro"/>
</dbReference>
<gene>
    <name evidence="2" type="ORF">JF75_07670</name>
</gene>
<evidence type="ECO:0000313" key="3">
    <source>
        <dbReference type="Proteomes" id="UP000033612"/>
    </source>
</evidence>
<organism evidence="2 3">
    <name type="scientific">Lactobacillus kimbladii</name>
    <dbReference type="NCBI Taxonomy" id="1218506"/>
    <lineage>
        <taxon>Bacteria</taxon>
        <taxon>Bacillati</taxon>
        <taxon>Bacillota</taxon>
        <taxon>Bacilli</taxon>
        <taxon>Lactobacillales</taxon>
        <taxon>Lactobacillaceae</taxon>
        <taxon>Lactobacillus</taxon>
    </lineage>
</organism>
<accession>A0A0F4LMV4</accession>
<dbReference type="InterPro" id="IPR047640">
    <property type="entry name" value="RpiR-like"/>
</dbReference>
<dbReference type="GO" id="GO:1901135">
    <property type="term" value="P:carbohydrate derivative metabolic process"/>
    <property type="evidence" value="ECO:0007669"/>
    <property type="project" value="InterPro"/>
</dbReference>
<dbReference type="PROSITE" id="PS51071">
    <property type="entry name" value="HTH_RPIR"/>
    <property type="match status" value="1"/>
</dbReference>
<dbReference type="EMBL" id="JXLH01000011">
    <property type="protein sequence ID" value="KJY58911.1"/>
    <property type="molecule type" value="Genomic_DNA"/>
</dbReference>
<dbReference type="AlphaFoldDB" id="A0A0F4LMV4"/>
<comment type="caution">
    <text evidence="2">The sequence shown here is derived from an EMBL/GenBank/DDBJ whole genome shotgun (WGS) entry which is preliminary data.</text>
</comment>
<feature type="domain" description="HTH rpiR-type" evidence="1">
    <location>
        <begin position="7"/>
        <end position="83"/>
    </location>
</feature>
<keyword evidence="3" id="KW-1185">Reference proteome</keyword>
<dbReference type="Proteomes" id="UP000033612">
    <property type="component" value="Unassembled WGS sequence"/>
</dbReference>
<dbReference type="PANTHER" id="PTHR30514:SF1">
    <property type="entry name" value="HTH-TYPE TRANSCRIPTIONAL REGULATOR HEXR-RELATED"/>
    <property type="match status" value="1"/>
</dbReference>
<sequence>MNPVQANILGNLTKTISVDSSDIDTILAKYFISHYYEAKDFNIYTIAEKCNVSRSSIRRYCQRIGFENFLNLKKAMIENNSKGDIVTDSAYRKNLTSEILAIIRELDNRMNTDEVGKISKRIKSCSNFYILAENTENNVSKEFQIELARCGKIVFPITTKTQFLKIKENFQKTDLIFSISVTGKYAEKIGDYVHSCPSKSILITCNRLKEFTNKFTYVYFMSHVDQTANAQIYREFGVPYFLAILANNYRNLFLNPIDK</sequence>
<dbReference type="GO" id="GO:0003700">
    <property type="term" value="F:DNA-binding transcription factor activity"/>
    <property type="evidence" value="ECO:0007669"/>
    <property type="project" value="InterPro"/>
</dbReference>
<protein>
    <recommendedName>
        <fullName evidence="1">HTH rpiR-type domain-containing protein</fullName>
    </recommendedName>
</protein>
<reference evidence="2 3" key="1">
    <citation type="submission" date="2015-01" db="EMBL/GenBank/DDBJ databases">
        <title>Comparative genomics of the lactic acid bacteria isolated from the honey bee gut.</title>
        <authorList>
            <person name="Ellegaard K.M."/>
            <person name="Tamarit D."/>
            <person name="Javelind E."/>
            <person name="Olofsson T."/>
            <person name="Andersson S.G."/>
            <person name="Vasquez A."/>
        </authorList>
    </citation>
    <scope>NUCLEOTIDE SEQUENCE [LARGE SCALE GENOMIC DNA]</scope>
    <source>
        <strain evidence="2 3">Hma2</strain>
    </source>
</reference>
<dbReference type="OrthoDB" id="3684496at2"/>
<dbReference type="HOGENOM" id="CLU_055769_6_0_9"/>